<evidence type="ECO:0000256" key="3">
    <source>
        <dbReference type="ARBA" id="ARBA00012513"/>
    </source>
</evidence>
<accession>A0ABR0LI16</accession>
<dbReference type="SUPFAM" id="SSF56112">
    <property type="entry name" value="Protein kinase-like (PK-like)"/>
    <property type="match status" value="1"/>
</dbReference>
<dbReference type="Proteomes" id="UP001308179">
    <property type="component" value="Unassembled WGS sequence"/>
</dbReference>
<dbReference type="InterPro" id="IPR045269">
    <property type="entry name" value="Atg1-like"/>
</dbReference>
<protein>
    <recommendedName>
        <fullName evidence="3">non-specific serine/threonine protein kinase</fullName>
        <ecNumber evidence="3">2.7.11.1</ecNumber>
    </recommendedName>
    <alternativeName>
        <fullName evidence="10">Autophagy-related protein 1</fullName>
    </alternativeName>
</protein>
<evidence type="ECO:0000256" key="1">
    <source>
        <dbReference type="ARBA" id="ARBA00004623"/>
    </source>
</evidence>
<dbReference type="Gene3D" id="1.10.510.10">
    <property type="entry name" value="Transferase(Phosphotransferase) domain 1"/>
    <property type="match status" value="1"/>
</dbReference>
<sequence>MEDLIATLYPHGEVHSGFALQAIERPENNSRLVIAKQDLLELYGRNSRESTAPLSDVEDENTKGTYGGRGLQLTFTHGPKAGCGFMLGTDANSCDIVLPLLKGISRCHCYLTFDKERRFILRDCSTNGTMVTYDGKGGEKRQDFTWILGGHRVPDKTETIVIRLHAALRFQIIVGKPTFPHVYYENVDDFLGEIAATVDLPLGALGIQSVASTAVPTGTHTPMQDPILLEQETLGRGAYGVVTRVWDVSTGREYASKRFTNLDKSDWEKEASLMRQSPHEHIVRLCFAMEKPSPQLVMEYVPLGHLERQHCRRKISEDEAITILQQVLSALVFLHEQSPPIVHRDIKPENLLVQSREPIHIKLRDFGLPKASEDLKTLCGTPMYLPPELARHHGSRSSRPTIQYSQAVDIWSLGVVIYQYVYGLPQQISGSALAWCKQLVEHLNDWESEELIDVLSEMIVMDPRQRLAARSCLNRALLLDHASDQIGALSASEGYEPLAASKPISGQGLRTLDYEILRQLDTQNEYRADPAAPAGRASLLTTLSYDLNDGNKRHRSPDPTSCAGTKKRITATWKGAKQRDHTSCAQACADAKSPQSMYSQRDTMYECVLELLREIQTGTESDETLDSRIIALVHDLCQRLDRLNIEQIRTQIDDEAERTTVIGLSEVQDFTLASLTSSDVANSMADLARHFVHMTDLLIGDLETPQASGVNQDFVWLSKRTVRMLGPDQPEDIRIAQSESSDQHKSVKTPTAVYQLSLPAIDLGSSRRTEAIASCATNFAAHPVGKTYPSAMLDALNMSGGSQPWKVS</sequence>
<dbReference type="InterPro" id="IPR000253">
    <property type="entry name" value="FHA_dom"/>
</dbReference>
<gene>
    <name evidence="16" type="ORF">LTR32_000155</name>
</gene>
<proteinExistence type="inferred from homology"/>
<comment type="similarity">
    <text evidence="2">Belongs to the protein kinase superfamily. CAMK Ser/Thr protein kinase family. CHEK2 subfamily.</text>
</comment>
<evidence type="ECO:0000256" key="11">
    <source>
        <dbReference type="ARBA" id="ARBA00047899"/>
    </source>
</evidence>
<evidence type="ECO:0000259" key="14">
    <source>
        <dbReference type="PROSITE" id="PS50006"/>
    </source>
</evidence>
<comment type="catalytic activity">
    <reaction evidence="12">
        <text>L-seryl-[protein] + ATP = O-phospho-L-seryl-[protein] + ADP + H(+)</text>
        <dbReference type="Rhea" id="RHEA:17989"/>
        <dbReference type="Rhea" id="RHEA-COMP:9863"/>
        <dbReference type="Rhea" id="RHEA-COMP:11604"/>
        <dbReference type="ChEBI" id="CHEBI:15378"/>
        <dbReference type="ChEBI" id="CHEBI:29999"/>
        <dbReference type="ChEBI" id="CHEBI:30616"/>
        <dbReference type="ChEBI" id="CHEBI:83421"/>
        <dbReference type="ChEBI" id="CHEBI:456216"/>
        <dbReference type="EC" id="2.7.11.1"/>
    </reaction>
</comment>
<keyword evidence="6" id="KW-0547">Nucleotide-binding</keyword>
<reference evidence="16 17" key="1">
    <citation type="submission" date="2023-08" db="EMBL/GenBank/DDBJ databases">
        <title>Black Yeasts Isolated from many extreme environments.</title>
        <authorList>
            <person name="Coleine C."/>
            <person name="Stajich J.E."/>
            <person name="Selbmann L."/>
        </authorList>
    </citation>
    <scope>NUCLEOTIDE SEQUENCE [LARGE SCALE GENOMIC DNA]</scope>
    <source>
        <strain evidence="16 17">CCFEE 5386</strain>
    </source>
</reference>
<evidence type="ECO:0000313" key="17">
    <source>
        <dbReference type="Proteomes" id="UP001308179"/>
    </source>
</evidence>
<evidence type="ECO:0000313" key="16">
    <source>
        <dbReference type="EMBL" id="KAK5148558.1"/>
    </source>
</evidence>
<keyword evidence="7" id="KW-0418">Kinase</keyword>
<dbReference type="PANTHER" id="PTHR24348">
    <property type="entry name" value="SERINE/THREONINE-PROTEIN KINASE UNC-51-RELATED"/>
    <property type="match status" value="1"/>
</dbReference>
<keyword evidence="5" id="KW-0808">Transferase</keyword>
<dbReference type="SMART" id="SM00240">
    <property type="entry name" value="FHA"/>
    <property type="match status" value="1"/>
</dbReference>
<dbReference type="SMART" id="SM00220">
    <property type="entry name" value="S_TKc"/>
    <property type="match status" value="1"/>
</dbReference>
<evidence type="ECO:0000256" key="2">
    <source>
        <dbReference type="ARBA" id="ARBA00005575"/>
    </source>
</evidence>
<organism evidence="16 17">
    <name type="scientific">Rachicladosporium monterosium</name>
    <dbReference type="NCBI Taxonomy" id="1507873"/>
    <lineage>
        <taxon>Eukaryota</taxon>
        <taxon>Fungi</taxon>
        <taxon>Dikarya</taxon>
        <taxon>Ascomycota</taxon>
        <taxon>Pezizomycotina</taxon>
        <taxon>Dothideomycetes</taxon>
        <taxon>Dothideomycetidae</taxon>
        <taxon>Cladosporiales</taxon>
        <taxon>Cladosporiaceae</taxon>
        <taxon>Rachicladosporium</taxon>
    </lineage>
</organism>
<dbReference type="Pfam" id="PF00498">
    <property type="entry name" value="FHA"/>
    <property type="match status" value="1"/>
</dbReference>
<dbReference type="PROSITE" id="PS50011">
    <property type="entry name" value="PROTEIN_KINASE_DOM"/>
    <property type="match status" value="1"/>
</dbReference>
<keyword evidence="17" id="KW-1185">Reference proteome</keyword>
<name>A0ABR0LI16_9PEZI</name>
<dbReference type="SUPFAM" id="SSF49879">
    <property type="entry name" value="SMAD/FHA domain"/>
    <property type="match status" value="1"/>
</dbReference>
<evidence type="ECO:0000256" key="9">
    <source>
        <dbReference type="ARBA" id="ARBA00023006"/>
    </source>
</evidence>
<feature type="domain" description="FHA" evidence="14">
    <location>
        <begin position="85"/>
        <end position="132"/>
    </location>
</feature>
<evidence type="ECO:0000256" key="10">
    <source>
        <dbReference type="ARBA" id="ARBA00030237"/>
    </source>
</evidence>
<comment type="caution">
    <text evidence="16">The sequence shown here is derived from an EMBL/GenBank/DDBJ whole genome shotgun (WGS) entry which is preliminary data.</text>
</comment>
<comment type="catalytic activity">
    <reaction evidence="11">
        <text>L-threonyl-[protein] + ATP = O-phospho-L-threonyl-[protein] + ADP + H(+)</text>
        <dbReference type="Rhea" id="RHEA:46608"/>
        <dbReference type="Rhea" id="RHEA-COMP:11060"/>
        <dbReference type="Rhea" id="RHEA-COMP:11605"/>
        <dbReference type="ChEBI" id="CHEBI:15378"/>
        <dbReference type="ChEBI" id="CHEBI:30013"/>
        <dbReference type="ChEBI" id="CHEBI:30616"/>
        <dbReference type="ChEBI" id="CHEBI:61977"/>
        <dbReference type="ChEBI" id="CHEBI:456216"/>
        <dbReference type="EC" id="2.7.11.1"/>
    </reaction>
</comment>
<evidence type="ECO:0000256" key="5">
    <source>
        <dbReference type="ARBA" id="ARBA00022679"/>
    </source>
</evidence>
<dbReference type="InterPro" id="IPR008271">
    <property type="entry name" value="Ser/Thr_kinase_AS"/>
</dbReference>
<dbReference type="InterPro" id="IPR011009">
    <property type="entry name" value="Kinase-like_dom_sf"/>
</dbReference>
<keyword evidence="9" id="KW-0072">Autophagy</keyword>
<dbReference type="EC" id="2.7.11.1" evidence="3"/>
<dbReference type="EMBL" id="JAVRRR010000003">
    <property type="protein sequence ID" value="KAK5148558.1"/>
    <property type="molecule type" value="Genomic_DNA"/>
</dbReference>
<evidence type="ECO:0000256" key="8">
    <source>
        <dbReference type="ARBA" id="ARBA00022840"/>
    </source>
</evidence>
<dbReference type="InterPro" id="IPR008984">
    <property type="entry name" value="SMAD_FHA_dom_sf"/>
</dbReference>
<feature type="region of interest" description="Disordered" evidence="13">
    <location>
        <begin position="547"/>
        <end position="566"/>
    </location>
</feature>
<evidence type="ECO:0000256" key="12">
    <source>
        <dbReference type="ARBA" id="ARBA00048679"/>
    </source>
</evidence>
<evidence type="ECO:0000259" key="15">
    <source>
        <dbReference type="PROSITE" id="PS50011"/>
    </source>
</evidence>
<comment type="subcellular location">
    <subcellularLocation>
        <location evidence="1">Preautophagosomal structure membrane</location>
        <topology evidence="1">Peripheral membrane protein</topology>
    </subcellularLocation>
</comment>
<evidence type="ECO:0000256" key="6">
    <source>
        <dbReference type="ARBA" id="ARBA00022741"/>
    </source>
</evidence>
<dbReference type="PROSITE" id="PS50006">
    <property type="entry name" value="FHA_DOMAIN"/>
    <property type="match status" value="1"/>
</dbReference>
<dbReference type="PROSITE" id="PS00108">
    <property type="entry name" value="PROTEIN_KINASE_ST"/>
    <property type="match status" value="1"/>
</dbReference>
<dbReference type="Pfam" id="PF00069">
    <property type="entry name" value="Pkinase"/>
    <property type="match status" value="1"/>
</dbReference>
<dbReference type="PANTHER" id="PTHR24348:SF22">
    <property type="entry name" value="NON-SPECIFIC SERINE_THREONINE PROTEIN KINASE"/>
    <property type="match status" value="1"/>
</dbReference>
<feature type="domain" description="Protein kinase" evidence="15">
    <location>
        <begin position="228"/>
        <end position="478"/>
    </location>
</feature>
<keyword evidence="4" id="KW-0723">Serine/threonine-protein kinase</keyword>
<dbReference type="Gene3D" id="2.60.200.20">
    <property type="match status" value="1"/>
</dbReference>
<keyword evidence="8" id="KW-0067">ATP-binding</keyword>
<evidence type="ECO:0000256" key="4">
    <source>
        <dbReference type="ARBA" id="ARBA00022527"/>
    </source>
</evidence>
<dbReference type="InterPro" id="IPR000719">
    <property type="entry name" value="Prot_kinase_dom"/>
</dbReference>
<evidence type="ECO:0000256" key="13">
    <source>
        <dbReference type="SAM" id="MobiDB-lite"/>
    </source>
</evidence>
<evidence type="ECO:0000256" key="7">
    <source>
        <dbReference type="ARBA" id="ARBA00022777"/>
    </source>
</evidence>